<evidence type="ECO:0000313" key="2">
    <source>
        <dbReference type="EMBL" id="SDD18308.1"/>
    </source>
</evidence>
<dbReference type="STRING" id="1271860.SAMN05216174_10878"/>
<name>A0A1G6SN86_9PSEU</name>
<evidence type="ECO:0000313" key="3">
    <source>
        <dbReference type="Proteomes" id="UP000199501"/>
    </source>
</evidence>
<accession>A0A1G6SN86</accession>
<organism evidence="2 3">
    <name type="scientific">Actinokineospora iranica</name>
    <dbReference type="NCBI Taxonomy" id="1271860"/>
    <lineage>
        <taxon>Bacteria</taxon>
        <taxon>Bacillati</taxon>
        <taxon>Actinomycetota</taxon>
        <taxon>Actinomycetes</taxon>
        <taxon>Pseudonocardiales</taxon>
        <taxon>Pseudonocardiaceae</taxon>
        <taxon>Actinokineospora</taxon>
    </lineage>
</organism>
<dbReference type="Pfam" id="PF12728">
    <property type="entry name" value="HTH_17"/>
    <property type="match status" value="1"/>
</dbReference>
<dbReference type="InterPro" id="IPR010093">
    <property type="entry name" value="SinI_DNA-bd"/>
</dbReference>
<dbReference type="InterPro" id="IPR041657">
    <property type="entry name" value="HTH_17"/>
</dbReference>
<dbReference type="GO" id="GO:0003677">
    <property type="term" value="F:DNA binding"/>
    <property type="evidence" value="ECO:0007669"/>
    <property type="project" value="InterPro"/>
</dbReference>
<dbReference type="Proteomes" id="UP000199501">
    <property type="component" value="Unassembled WGS sequence"/>
</dbReference>
<feature type="domain" description="Helix-turn-helix" evidence="1">
    <location>
        <begin position="6"/>
        <end position="55"/>
    </location>
</feature>
<dbReference type="NCBIfam" id="TIGR01764">
    <property type="entry name" value="excise"/>
    <property type="match status" value="1"/>
</dbReference>
<dbReference type="AlphaFoldDB" id="A0A1G6SN86"/>
<keyword evidence="3" id="KW-1185">Reference proteome</keyword>
<protein>
    <submittedName>
        <fullName evidence="2">DNA binding domain-containing protein, excisionase family</fullName>
    </submittedName>
</protein>
<dbReference type="RefSeq" id="WP_091451871.1">
    <property type="nucleotide sequence ID" value="NZ_FMZZ01000008.1"/>
</dbReference>
<evidence type="ECO:0000259" key="1">
    <source>
        <dbReference type="Pfam" id="PF12728"/>
    </source>
</evidence>
<dbReference type="OrthoDB" id="3789542at2"/>
<gene>
    <name evidence="2" type="ORF">SAMN05216174_10878</name>
</gene>
<sequence>MQGQVLLTPEQAAERLGLGRTTVYALIGSAELESVKIGRSRRVPVDAVAAYVERLRQAQVWGRA</sequence>
<dbReference type="EMBL" id="FMZZ01000008">
    <property type="protein sequence ID" value="SDD18308.1"/>
    <property type="molecule type" value="Genomic_DNA"/>
</dbReference>
<proteinExistence type="predicted"/>
<reference evidence="3" key="1">
    <citation type="submission" date="2016-10" db="EMBL/GenBank/DDBJ databases">
        <authorList>
            <person name="Varghese N."/>
            <person name="Submissions S."/>
        </authorList>
    </citation>
    <scope>NUCLEOTIDE SEQUENCE [LARGE SCALE GENOMIC DNA]</scope>
    <source>
        <strain evidence="3">IBRC-M 10403</strain>
    </source>
</reference>